<keyword evidence="6" id="KW-1185">Reference proteome</keyword>
<dbReference type="EMBL" id="CP020771">
    <property type="protein sequence ID" value="ARI81138.1"/>
    <property type="molecule type" value="Genomic_DNA"/>
</dbReference>
<dbReference type="Proteomes" id="UP000192439">
    <property type="component" value="Chromosome"/>
</dbReference>
<sequence>METRSETPRETWLQPIVALLGEGEFGEAYALAAYFPNTRNRQLVQFAALLGQNKFSEADTLLKKFAAETQSLVAEFATILSQVDLNLLDTAYKAIENQYLKYFELSDFCFEFQLFIHPETSSLVVDGLLQLAAQVLIGGNFERGRAYLERAIKLDNSPKRLIQCAKVLLINKPKGNGSKNYIRAVAFSPNGQLIVSASKDHSIQLWDLQGKLVGQEFGGHEGSVNSVAFSPDGQLIVSGSNDKTIQLWNLQGKEICPHFKGHEGLVNTVAFSPDGQLIISGSNDNTIRLWDRKCHAVGEPFYGHEDTVKSIAFSPDGQLIISGSNDRTIRLWNLQGKSIGQPLRGHGSGVSCVAFSPDGQFIVSGSYDTTVRLWNLQGELITPPFQGHDGSVLSVAFSPDGHLIASGSNDTTIRLWDLRGNPIGQPFIGHDDWVRSVAFSPDGQFIVSGSNDETIRLWNLQGNLISINKKSASYRRVTLASDLIHQALNQFGNDKENVQNKLKIAELFAVHLQDMRASRELLIPAIQSSKNAKKICDVLLTLAQKENVQNKLKIAELFAVYLQDLRASRELLIEVIQSRMNTQIQEVLLTLIQKDLYIQPIIYFLLSPTNNLPLIEQLARDFLQSQDFSFQDTALLLLTSVNPSEKENRSLFTKALLKLEPSADEQNVPLPTSRSEGGSIIHNCSSNIASEGGSIIHNCSSNIASDRDKKEHKNVTIIRHTRIEFPSECVLEQKAELKIQLTQEIPEFTRVLEKILLTVGRNTKQVELSVKVTAPAFAIRPYQQQLTVPVKGDSNEVIFTLVPLERGEQVIEIEFFKRATRVGYVIVQTNVTFYSHNKISPKVLSMEDPIDGLKNLESMTVNPDKHTLNVTWIERESKLLYTIFPANRLGEWEKTIPNIQQQIEDDLRSLNAFLTEVVQQGNPSDERWESICFNLQSVGANLFEMLIPSEVAKKVRVWKIGSPVIISTNEQWIPWELMYDGEDFWGKKFIIARSPRLSDSQDLPDKNRPESKGKRQIKRIVNIVGGDLPSSEAERATHLFSNLLPPEAVHLLAKQPISSLVKAIPGTDALHFTCHGHLEPHLLQIAGDKNKTWIENLLLENIQRLPLEPGSLVFANACASTVPVLTFGKFISFGGKFYQRGADAFIGTLGAVPVKYAVNFAEIVYRELFNPDEKITIGQAVAKAKEVAANERNLFWLLYCIYGDPDFSIVQQKNSKEEDHAN</sequence>
<keyword evidence="2" id="KW-0677">Repeat</keyword>
<dbReference type="InterPro" id="IPR019775">
    <property type="entry name" value="WD40_repeat_CS"/>
</dbReference>
<evidence type="ECO:0000256" key="2">
    <source>
        <dbReference type="ARBA" id="ARBA00022737"/>
    </source>
</evidence>
<dbReference type="InterPro" id="IPR015943">
    <property type="entry name" value="WD40/YVTN_repeat-like_dom_sf"/>
</dbReference>
<dbReference type="Pfam" id="PF12770">
    <property type="entry name" value="CHAT"/>
    <property type="match status" value="1"/>
</dbReference>
<keyword evidence="1 3" id="KW-0853">WD repeat</keyword>
<accession>A0AB33BS92</accession>
<dbReference type="PANTHER" id="PTHR44129">
    <property type="entry name" value="WD REPEAT-CONTAINING PROTEIN POP1"/>
    <property type="match status" value="1"/>
</dbReference>
<evidence type="ECO:0000313" key="6">
    <source>
        <dbReference type="Proteomes" id="UP000192439"/>
    </source>
</evidence>
<feature type="repeat" description="WD" evidence="3">
    <location>
        <begin position="217"/>
        <end position="251"/>
    </location>
</feature>
<dbReference type="RefSeq" id="WP_002745854.1">
    <property type="nucleotide sequence ID" value="NZ_CP020771.1"/>
</dbReference>
<protein>
    <recommendedName>
        <fullName evidence="4">CHAT domain-containing protein</fullName>
    </recommendedName>
</protein>
<dbReference type="PROSITE" id="PS50082">
    <property type="entry name" value="WD_REPEATS_2"/>
    <property type="match status" value="7"/>
</dbReference>
<gene>
    <name evidence="5" type="ORF">BH695_1857</name>
</gene>
<evidence type="ECO:0000256" key="3">
    <source>
        <dbReference type="PROSITE-ProRule" id="PRU00221"/>
    </source>
</evidence>
<evidence type="ECO:0000259" key="4">
    <source>
        <dbReference type="Pfam" id="PF12770"/>
    </source>
</evidence>
<dbReference type="InterPro" id="IPR001680">
    <property type="entry name" value="WD40_rpt"/>
</dbReference>
<evidence type="ECO:0000256" key="1">
    <source>
        <dbReference type="ARBA" id="ARBA00022574"/>
    </source>
</evidence>
<dbReference type="InterPro" id="IPR020472">
    <property type="entry name" value="WD40_PAC1"/>
</dbReference>
<feature type="repeat" description="WD" evidence="3">
    <location>
        <begin position="259"/>
        <end position="291"/>
    </location>
</feature>
<dbReference type="PROSITE" id="PS50294">
    <property type="entry name" value="WD_REPEATS_REGION"/>
    <property type="match status" value="7"/>
</dbReference>
<feature type="repeat" description="WD" evidence="3">
    <location>
        <begin position="385"/>
        <end position="419"/>
    </location>
</feature>
<feature type="domain" description="CHAT" evidence="4">
    <location>
        <begin position="938"/>
        <end position="1192"/>
    </location>
</feature>
<dbReference type="SMART" id="SM00320">
    <property type="entry name" value="WD40"/>
    <property type="match status" value="7"/>
</dbReference>
<evidence type="ECO:0000313" key="5">
    <source>
        <dbReference type="EMBL" id="ARI81138.1"/>
    </source>
</evidence>
<dbReference type="SUPFAM" id="SSF50978">
    <property type="entry name" value="WD40 repeat-like"/>
    <property type="match status" value="1"/>
</dbReference>
<reference evidence="5 6" key="1">
    <citation type="journal article" date="2018" name="Harmful Algae">
        <title>The highly heterogeneous methylated genomes and diverse restriction-modification systems of bloom-forming Microcystis.</title>
        <authorList>
            <person name="Zhao L."/>
            <person name="Song Y."/>
            <person name="Li L."/>
            <person name="Gan N."/>
            <person name="Brand J.J."/>
            <person name="Song L."/>
        </authorList>
    </citation>
    <scope>NUCLEOTIDE SEQUENCE [LARGE SCALE GENOMIC DNA]</scope>
    <source>
        <strain evidence="5 6">PCC 7806SL</strain>
    </source>
</reference>
<feature type="repeat" description="WD" evidence="3">
    <location>
        <begin position="175"/>
        <end position="209"/>
    </location>
</feature>
<dbReference type="AlphaFoldDB" id="A0AB33BS92"/>
<dbReference type="PRINTS" id="PR00320">
    <property type="entry name" value="GPROTEINBRPT"/>
</dbReference>
<organism evidence="5 6">
    <name type="scientific">Microcystis aeruginosa PCC 7806SL</name>
    <dbReference type="NCBI Taxonomy" id="1903187"/>
    <lineage>
        <taxon>Bacteria</taxon>
        <taxon>Bacillati</taxon>
        <taxon>Cyanobacteriota</taxon>
        <taxon>Cyanophyceae</taxon>
        <taxon>Oscillatoriophycideae</taxon>
        <taxon>Chroococcales</taxon>
        <taxon>Microcystaceae</taxon>
        <taxon>Microcystis</taxon>
    </lineage>
</organism>
<dbReference type="InterPro" id="IPR024983">
    <property type="entry name" value="CHAT_dom"/>
</dbReference>
<feature type="repeat" description="WD" evidence="3">
    <location>
        <begin position="427"/>
        <end position="461"/>
    </location>
</feature>
<dbReference type="InterPro" id="IPR050349">
    <property type="entry name" value="WD_LIS1/nudF_dynein_reg"/>
</dbReference>
<dbReference type="Gene3D" id="2.130.10.10">
    <property type="entry name" value="YVTN repeat-like/Quinoprotein amine dehydrogenase"/>
    <property type="match status" value="3"/>
</dbReference>
<dbReference type="PROSITE" id="PS00678">
    <property type="entry name" value="WD_REPEATS_1"/>
    <property type="match status" value="6"/>
</dbReference>
<proteinExistence type="predicted"/>
<name>A0AB33BS92_MICA7</name>
<dbReference type="InterPro" id="IPR036322">
    <property type="entry name" value="WD40_repeat_dom_sf"/>
</dbReference>
<feature type="repeat" description="WD" evidence="3">
    <location>
        <begin position="343"/>
        <end position="377"/>
    </location>
</feature>
<feature type="repeat" description="WD" evidence="3">
    <location>
        <begin position="301"/>
        <end position="335"/>
    </location>
</feature>
<dbReference type="CDD" id="cd00200">
    <property type="entry name" value="WD40"/>
    <property type="match status" value="1"/>
</dbReference>
<dbReference type="Pfam" id="PF00400">
    <property type="entry name" value="WD40"/>
    <property type="match status" value="7"/>
</dbReference>